<name>A0A069QBV7_PSEAI</name>
<evidence type="ECO:0000313" key="4">
    <source>
        <dbReference type="EMBL" id="OTI55540.1"/>
    </source>
</evidence>
<dbReference type="Proteomes" id="UP000276985">
    <property type="component" value="Unassembled WGS sequence"/>
</dbReference>
<evidence type="ECO:0000313" key="6">
    <source>
        <dbReference type="EMBL" id="RMS61234.1"/>
    </source>
</evidence>
<evidence type="ECO:0000313" key="14">
    <source>
        <dbReference type="Proteomes" id="UP000276985"/>
    </source>
</evidence>
<reference evidence="10" key="1">
    <citation type="submission" date="2015-06" db="EMBL/GenBank/DDBJ databases">
        <authorList>
            <person name="Radhakrishnan Rajesh"/>
            <person name="Underwood Anthony"/>
            <person name="Al-Shahib Ali"/>
        </authorList>
    </citation>
    <scope>NUCLEOTIDE SEQUENCE [LARGE SCALE GENOMIC DNA]</scope>
    <source>
        <strain evidence="10">P19_London_7_VIM_2_05_10</strain>
    </source>
</reference>
<dbReference type="OMA" id="NARLIRM"/>
<dbReference type="EMBL" id="WOAD01000004">
    <property type="protein sequence ID" value="MUI34946.1"/>
    <property type="molecule type" value="Genomic_DNA"/>
</dbReference>
<dbReference type="EMBL" id="RBSQ01000293">
    <property type="protein sequence ID" value="RMS61234.1"/>
    <property type="molecule type" value="Genomic_DNA"/>
</dbReference>
<dbReference type="EMBL" id="CP136986">
    <property type="protein sequence ID" value="WOS78555.1"/>
    <property type="molecule type" value="Genomic_DNA"/>
</dbReference>
<reference evidence="8 14" key="7">
    <citation type="submission" date="2018-12" db="EMBL/GenBank/DDBJ databases">
        <title>Pseudomonas aeruginosa Diversity Panel.</title>
        <authorList>
            <person name="Snesrud E."/>
            <person name="Mcgann P."/>
        </authorList>
    </citation>
    <scope>NUCLEOTIDE SEQUENCE [LARGE SCALE GENOMIC DNA]</scope>
    <source>
        <strain evidence="8 14">MRSN6241</strain>
    </source>
</reference>
<reference evidence="5 12" key="5">
    <citation type="submission" date="2018-07" db="EMBL/GenBank/DDBJ databases">
        <title>Mechanisms of high-level aminoglycoside resistance among Gram-negative pathogens in Brazil.</title>
        <authorList>
            <person name="Ballaben A.S."/>
            <person name="Darini A.L.C."/>
            <person name="Doi Y."/>
        </authorList>
    </citation>
    <scope>NUCLEOTIDE SEQUENCE [LARGE SCALE GENOMIC DNA]</scope>
    <source>
        <strain evidence="5 12">B2-305</strain>
    </source>
</reference>
<dbReference type="RefSeq" id="WP_003084524.1">
    <property type="nucleotide sequence ID" value="NZ_AP014622.1"/>
</dbReference>
<dbReference type="EMBL" id="NSNE01000004">
    <property type="protein sequence ID" value="RPM19452.1"/>
    <property type="molecule type" value="Genomic_DNA"/>
</dbReference>
<dbReference type="Proteomes" id="UP000644192">
    <property type="component" value="Unassembled WGS sequence"/>
</dbReference>
<reference evidence="7 15" key="8">
    <citation type="submission" date="2019-01" db="EMBL/GenBank/DDBJ databases">
        <title>The Pseudomonas aeruginosa pan-genome provides new insights on its population structure, horizontal gene transfer and pathogenicity.</title>
        <authorList>
            <person name="Freschi L."/>
            <person name="Vincent A.T."/>
            <person name="Jeukens J."/>
            <person name="Emond-Rheault J.-G."/>
            <person name="Kukavica-Ibrulj I."/>
            <person name="Dupont M.-J."/>
            <person name="Charette S.J."/>
            <person name="Boyle B."/>
            <person name="Levesque R.C."/>
        </authorList>
    </citation>
    <scope>NUCLEOTIDE SEQUENCE [LARGE SCALE GENOMIC DNA]</scope>
    <source>
        <strain evidence="7 15">PA-W36</strain>
    </source>
</reference>
<evidence type="ECO:0000313" key="5">
    <source>
        <dbReference type="EMBL" id="RCI72549.1"/>
    </source>
</evidence>
<dbReference type="EMBL" id="NFFZ01000028">
    <property type="protein sequence ID" value="OTI55540.1"/>
    <property type="molecule type" value="Genomic_DNA"/>
</dbReference>
<evidence type="ECO:0000313" key="7">
    <source>
        <dbReference type="EMBL" id="RPM19452.1"/>
    </source>
</evidence>
<dbReference type="EMBL" id="RXTL01000005">
    <property type="protein sequence ID" value="RTS51806.1"/>
    <property type="molecule type" value="Genomic_DNA"/>
</dbReference>
<protein>
    <submittedName>
        <fullName evidence="7">Uncharacterized protein</fullName>
    </submittedName>
</protein>
<dbReference type="Proteomes" id="UP000284767">
    <property type="component" value="Unassembled WGS sequence"/>
</dbReference>
<organism evidence="7 15">
    <name type="scientific">Pseudomonas aeruginosa</name>
    <dbReference type="NCBI Taxonomy" id="287"/>
    <lineage>
        <taxon>Bacteria</taxon>
        <taxon>Pseudomonadati</taxon>
        <taxon>Pseudomonadota</taxon>
        <taxon>Gammaproteobacteria</taxon>
        <taxon>Pseudomonadales</taxon>
        <taxon>Pseudomonadaceae</taxon>
        <taxon>Pseudomonas</taxon>
    </lineage>
</organism>
<reference evidence="9" key="12">
    <citation type="submission" date="2023-10" db="EMBL/GenBank/DDBJ databases">
        <title>Pathogen: clinical or host-associated sample.</title>
        <authorList>
            <person name="Hergert J."/>
            <person name="Casey R."/>
            <person name="Wagner J."/>
            <person name="Young E.L."/>
            <person name="Oakeson K.F."/>
        </authorList>
    </citation>
    <scope>NUCLEOTIDE SEQUENCE</scope>
    <source>
        <strain evidence="9">2021CK-01020</strain>
    </source>
</reference>
<evidence type="ECO:0000313" key="10">
    <source>
        <dbReference type="Proteomes" id="UP000045039"/>
    </source>
</evidence>
<evidence type="ECO:0000313" key="16">
    <source>
        <dbReference type="Proteomes" id="UP000433532"/>
    </source>
</evidence>
<reference evidence="1" key="2">
    <citation type="submission" date="2015-06" db="EMBL/GenBank/DDBJ databases">
        <authorList>
            <person name="Radhakrishnan R."/>
            <person name="Underwood A."/>
            <person name="Al-Shahib A."/>
        </authorList>
    </citation>
    <scope>NUCLEOTIDE SEQUENCE</scope>
    <source>
        <strain evidence="1">P19_London_7_VIM_2_05_10</strain>
    </source>
</reference>
<evidence type="ECO:0000313" key="8">
    <source>
        <dbReference type="EMBL" id="RTS51806.1"/>
    </source>
</evidence>
<dbReference type="SMR" id="A0A069QBV7"/>
<dbReference type="Proteomes" id="UP001297540">
    <property type="component" value="Chromosome"/>
</dbReference>
<dbReference type="GeneID" id="77218910"/>
<dbReference type="eggNOG" id="ENOG5033KU0">
    <property type="taxonomic scope" value="Bacteria"/>
</dbReference>
<dbReference type="EMBL" id="WXZT01000012">
    <property type="protein sequence ID" value="MZZ14273.1"/>
    <property type="molecule type" value="Genomic_DNA"/>
</dbReference>
<reference evidence="9" key="11">
    <citation type="submission" date="2023-06" db="EMBL/GenBank/DDBJ databases">
        <authorList>
            <consortium name="Clinical and Environmental Microbiology Branch: Whole genome sequencing antimicrobial resistance pathogens in the healthcare setting"/>
        </authorList>
    </citation>
    <scope>NUCLEOTIDE SEQUENCE</scope>
    <source>
        <strain evidence="9">2021CK-01020</strain>
    </source>
</reference>
<proteinExistence type="predicted"/>
<evidence type="ECO:0000313" key="11">
    <source>
        <dbReference type="Proteomes" id="UP000194857"/>
    </source>
</evidence>
<evidence type="ECO:0000313" key="15">
    <source>
        <dbReference type="Proteomes" id="UP000284767"/>
    </source>
</evidence>
<reference evidence="4 11" key="3">
    <citation type="submission" date="2017-05" db="EMBL/GenBank/DDBJ databases">
        <authorList>
            <person name="Song R."/>
            <person name="Chenine A.L."/>
            <person name="Ruprecht R.M."/>
        </authorList>
    </citation>
    <scope>NUCLEOTIDE SEQUENCE [LARGE SCALE GENOMIC DNA]</scope>
    <source>
        <strain evidence="4 11">S567_C10_BS</strain>
    </source>
</reference>
<reference evidence="6 13" key="6">
    <citation type="submission" date="2018-08" db="EMBL/GenBank/DDBJ databases">
        <title>Recombination of ecologically and evolutionarily significant loci maintains genetic cohesion in the Pseudomonas syringae species complex.</title>
        <authorList>
            <person name="Dillon M."/>
            <person name="Thakur S."/>
            <person name="Almeida R.N.D."/>
            <person name="Weir B.S."/>
            <person name="Guttman D.S."/>
        </authorList>
    </citation>
    <scope>NUCLEOTIDE SEQUENCE [LARGE SCALE GENOMIC DNA]</scope>
    <source>
        <strain evidence="6 13">ICMP 7846</strain>
    </source>
</reference>
<evidence type="ECO:0000313" key="3">
    <source>
        <dbReference type="EMBL" id="MZZ14273.1"/>
    </source>
</evidence>
<dbReference type="EMBL" id="QORE01000912">
    <property type="protein sequence ID" value="RCI72549.1"/>
    <property type="molecule type" value="Genomic_DNA"/>
</dbReference>
<dbReference type="KEGG" id="paeb:NCGM1900_0389"/>
<dbReference type="AlphaFoldDB" id="A0A069QBV7"/>
<reference evidence="3" key="10">
    <citation type="submission" date="2020-01" db="EMBL/GenBank/DDBJ databases">
        <title>Bacteria Cultured from War Wounds Associated with the Conflict in Eastern Ukraine.</title>
        <authorList>
            <person name="Snesrud E."/>
            <person name="Galac M.R."/>
            <person name="Mc Gann P."/>
            <person name="Valentine K."/>
            <person name="Viacheslav K."/>
        </authorList>
    </citation>
    <scope>NUCLEOTIDE SEQUENCE</scope>
    <source>
        <strain evidence="3">VNMU148</strain>
    </source>
</reference>
<evidence type="ECO:0000313" key="12">
    <source>
        <dbReference type="Proteomes" id="UP000253594"/>
    </source>
</evidence>
<dbReference type="Proteomes" id="UP000433532">
    <property type="component" value="Unassembled WGS sequence"/>
</dbReference>
<accession>A0A069QBV7</accession>
<gene>
    <name evidence="6" type="ORF">ALP65_03118</name>
    <name evidence="4" type="ORF">CAZ10_33510</name>
    <name evidence="5" type="ORF">DT376_23165</name>
    <name evidence="8" type="ORF">DY940_03130</name>
    <name evidence="2" type="ORF">GNQ48_08000</name>
    <name evidence="3" type="ORF">GUL26_18650</name>
    <name evidence="7" type="ORF">IPC1295_09850</name>
    <name evidence="9" type="ORF">L4V69_05295</name>
    <name evidence="1" type="ORF">PAERUG_P19_London_7_VIM_2_05_10_00990</name>
</gene>
<evidence type="ECO:0000313" key="9">
    <source>
        <dbReference type="EMBL" id="WOS78555.1"/>
    </source>
</evidence>
<evidence type="ECO:0000313" key="1">
    <source>
        <dbReference type="EMBL" id="CRO18045.1"/>
    </source>
</evidence>
<reference evidence="2 16" key="9">
    <citation type="submission" date="2019-11" db="EMBL/GenBank/DDBJ databases">
        <title>Genomes of ocular Pseudomonas aeruginosa isolates.</title>
        <authorList>
            <person name="Khan M."/>
            <person name="Rice S.A."/>
            <person name="Willcox M.D.P."/>
            <person name="Stapleton F."/>
        </authorList>
    </citation>
    <scope>NUCLEOTIDE SEQUENCE [LARGE SCALE GENOMIC DNA]</scope>
    <source>
        <strain evidence="2 16">PA221</strain>
    </source>
</reference>
<evidence type="ECO:0000313" key="2">
    <source>
        <dbReference type="EMBL" id="MUI34946.1"/>
    </source>
</evidence>
<dbReference type="Proteomes" id="UP000194857">
    <property type="component" value="Unassembled WGS sequence"/>
</dbReference>
<reference evidence="7 15" key="4">
    <citation type="submission" date="2017-08" db="EMBL/GenBank/DDBJ databases">
        <authorList>
            <person name="Feschi L."/>
            <person name="Jeukens J."/>
            <person name="Emond-Rheault J.-G."/>
            <person name="Kukavica-Ibrulj I."/>
            <person name="Boyle B."/>
            <person name="Levesque R.C."/>
        </authorList>
    </citation>
    <scope>NUCLEOTIDE SEQUENCE [LARGE SCALE GENOMIC DNA]</scope>
    <source>
        <strain evidence="7 15">PA-W36</strain>
    </source>
</reference>
<dbReference type="Proteomes" id="UP000253594">
    <property type="component" value="Unassembled WGS sequence"/>
</dbReference>
<dbReference type="Proteomes" id="UP000270834">
    <property type="component" value="Unassembled WGS sequence"/>
</dbReference>
<dbReference type="EMBL" id="CVVU01000041">
    <property type="protein sequence ID" value="CRO18045.1"/>
    <property type="molecule type" value="Genomic_DNA"/>
</dbReference>
<sequence length="85" mass="9697">MKPIKHLYLHFTDGQRLSLRFPRQQDDPAEVARSIRQQLDTPYLSVEVDGDLLLIPRDSIKYLQISPAPARLDDDGTLRGAELIV</sequence>
<accession>A0A1S1BWN4</accession>
<evidence type="ECO:0000313" key="13">
    <source>
        <dbReference type="Proteomes" id="UP000270834"/>
    </source>
</evidence>
<dbReference type="Proteomes" id="UP000045039">
    <property type="component" value="Unassembled WGS sequence"/>
</dbReference>